<proteinExistence type="predicted"/>
<keyword evidence="2" id="KW-1185">Reference proteome</keyword>
<protein>
    <submittedName>
        <fullName evidence="1">Uncharacterized protein</fullName>
    </submittedName>
</protein>
<dbReference type="RefSeq" id="WP_184544495.1">
    <property type="nucleotide sequence ID" value="NZ_JACHMP010000001.1"/>
</dbReference>
<dbReference type="AlphaFoldDB" id="A0A7W9MJ37"/>
<dbReference type="Proteomes" id="UP000540685">
    <property type="component" value="Unassembled WGS sequence"/>
</dbReference>
<dbReference type="EMBL" id="JACHMP010000001">
    <property type="protein sequence ID" value="MBB5822236.1"/>
    <property type="molecule type" value="Genomic_DNA"/>
</dbReference>
<evidence type="ECO:0000313" key="1">
    <source>
        <dbReference type="EMBL" id="MBB5822236.1"/>
    </source>
</evidence>
<evidence type="ECO:0000313" key="2">
    <source>
        <dbReference type="Proteomes" id="UP000540685"/>
    </source>
</evidence>
<accession>A0A7W9MJ37</accession>
<gene>
    <name evidence="1" type="ORF">F4562_005298</name>
</gene>
<comment type="caution">
    <text evidence="1">The sequence shown here is derived from an EMBL/GenBank/DDBJ whole genome shotgun (WGS) entry which is preliminary data.</text>
</comment>
<reference evidence="1 2" key="1">
    <citation type="submission" date="2020-08" db="EMBL/GenBank/DDBJ databases">
        <title>Sequencing the genomes of 1000 actinobacteria strains.</title>
        <authorList>
            <person name="Klenk H.-P."/>
        </authorList>
    </citation>
    <scope>NUCLEOTIDE SEQUENCE [LARGE SCALE GENOMIC DNA]</scope>
    <source>
        <strain evidence="1 2">DSM 46887</strain>
    </source>
</reference>
<organism evidence="1 2">
    <name type="scientific">Streptosporangium becharense</name>
    <dbReference type="NCBI Taxonomy" id="1816182"/>
    <lineage>
        <taxon>Bacteria</taxon>
        <taxon>Bacillati</taxon>
        <taxon>Actinomycetota</taxon>
        <taxon>Actinomycetes</taxon>
        <taxon>Streptosporangiales</taxon>
        <taxon>Streptosporangiaceae</taxon>
        <taxon>Streptosporangium</taxon>
    </lineage>
</organism>
<sequence>MDTDLGPGPALENLYRTFARHSIPEDSVACDHCVLPETIHAARTEPLRTLSASTLERYAANAPFGTWGDVRDLKYYLPRVMELLVRGEFDHSYYGEMLMRMLGEHWRDWPQDEQEAVLAVIDAWWRFTLHRPPRAAGDPPDIDIVEMLEIIVEMLGLDLDAYLTKWEESAGNEAAALHVAKHIRLFEHFMDHDKEWQVSLDRWFCGPAPIRIMESALPSASSAEVEEKLRSGLNMHIWGWEDRTSTDVDHR</sequence>
<name>A0A7W9MJ37_9ACTN</name>